<protein>
    <submittedName>
        <fullName evidence="1">Uncharacterized protein</fullName>
    </submittedName>
</protein>
<dbReference type="AlphaFoldDB" id="A0A4S8QW99"/>
<organism evidence="1 2">
    <name type="scientific">Botrytis galanthina</name>
    <dbReference type="NCBI Taxonomy" id="278940"/>
    <lineage>
        <taxon>Eukaryota</taxon>
        <taxon>Fungi</taxon>
        <taxon>Dikarya</taxon>
        <taxon>Ascomycota</taxon>
        <taxon>Pezizomycotina</taxon>
        <taxon>Leotiomycetes</taxon>
        <taxon>Helotiales</taxon>
        <taxon>Sclerotiniaceae</taxon>
        <taxon>Botrytis</taxon>
    </lineage>
</organism>
<sequence length="121" mass="13478">METPSFCEGTRVFEEVMSTSPSAKLPRINFDMQQDICLVNKRLQSLVVVEILSSSIIPWPVVPSVAHLDLSPKLCSLLNEQQSFIYKAPGPAIGPLLSEKIVRHATEQQMEDLTQNELAQV</sequence>
<gene>
    <name evidence="1" type="ORF">BGAL_0283g00020</name>
</gene>
<dbReference type="OrthoDB" id="10449003at2759"/>
<proteinExistence type="predicted"/>
<keyword evidence="2" id="KW-1185">Reference proteome</keyword>
<dbReference type="EMBL" id="PQXL01000283">
    <property type="protein sequence ID" value="THV47865.1"/>
    <property type="molecule type" value="Genomic_DNA"/>
</dbReference>
<dbReference type="Proteomes" id="UP000308671">
    <property type="component" value="Unassembled WGS sequence"/>
</dbReference>
<evidence type="ECO:0000313" key="1">
    <source>
        <dbReference type="EMBL" id="THV47865.1"/>
    </source>
</evidence>
<name>A0A4S8QW99_9HELO</name>
<comment type="caution">
    <text evidence="1">The sequence shown here is derived from an EMBL/GenBank/DDBJ whole genome shotgun (WGS) entry which is preliminary data.</text>
</comment>
<evidence type="ECO:0000313" key="2">
    <source>
        <dbReference type="Proteomes" id="UP000308671"/>
    </source>
</evidence>
<accession>A0A4S8QW99</accession>
<reference evidence="1 2" key="1">
    <citation type="submission" date="2017-12" db="EMBL/GenBank/DDBJ databases">
        <title>Comparative genomics of Botrytis spp.</title>
        <authorList>
            <person name="Valero-Jimenez C.A."/>
            <person name="Tapia P."/>
            <person name="Veloso J."/>
            <person name="Silva-Moreno E."/>
            <person name="Staats M."/>
            <person name="Valdes J.H."/>
            <person name="Van Kan J.A.L."/>
        </authorList>
    </citation>
    <scope>NUCLEOTIDE SEQUENCE [LARGE SCALE GENOMIC DNA]</scope>
    <source>
        <strain evidence="1 2">MUCL435</strain>
    </source>
</reference>